<dbReference type="EMBL" id="JBBPBM010000007">
    <property type="protein sequence ID" value="KAK8575251.1"/>
    <property type="molecule type" value="Genomic_DNA"/>
</dbReference>
<gene>
    <name evidence="1" type="ORF">V6N12_062927</name>
</gene>
<proteinExistence type="predicted"/>
<name>A0ABR2FA95_9ROSI</name>
<protein>
    <submittedName>
        <fullName evidence="1">Uncharacterized protein</fullName>
    </submittedName>
</protein>
<evidence type="ECO:0000313" key="1">
    <source>
        <dbReference type="EMBL" id="KAK8575251.1"/>
    </source>
</evidence>
<comment type="caution">
    <text evidence="1">The sequence shown here is derived from an EMBL/GenBank/DDBJ whole genome shotgun (WGS) entry which is preliminary data.</text>
</comment>
<keyword evidence="2" id="KW-1185">Reference proteome</keyword>
<reference evidence="1 2" key="1">
    <citation type="journal article" date="2024" name="G3 (Bethesda)">
        <title>Genome assembly of Hibiscus sabdariffa L. provides insights into metabolisms of medicinal natural products.</title>
        <authorList>
            <person name="Kim T."/>
        </authorList>
    </citation>
    <scope>NUCLEOTIDE SEQUENCE [LARGE SCALE GENOMIC DNA]</scope>
    <source>
        <strain evidence="1">TK-2024</strain>
        <tissue evidence="1">Old leaves</tissue>
    </source>
</reference>
<accession>A0ABR2FA95</accession>
<sequence>MAMKFTRKHPKDYREVLIDRSKAACRISSLPWFDLTTKDEVGSFRLILSLYLNFSFASASLLPDIASFCPVPGHEIYEKASERLP</sequence>
<organism evidence="1 2">
    <name type="scientific">Hibiscus sabdariffa</name>
    <name type="common">roselle</name>
    <dbReference type="NCBI Taxonomy" id="183260"/>
    <lineage>
        <taxon>Eukaryota</taxon>
        <taxon>Viridiplantae</taxon>
        <taxon>Streptophyta</taxon>
        <taxon>Embryophyta</taxon>
        <taxon>Tracheophyta</taxon>
        <taxon>Spermatophyta</taxon>
        <taxon>Magnoliopsida</taxon>
        <taxon>eudicotyledons</taxon>
        <taxon>Gunneridae</taxon>
        <taxon>Pentapetalae</taxon>
        <taxon>rosids</taxon>
        <taxon>malvids</taxon>
        <taxon>Malvales</taxon>
        <taxon>Malvaceae</taxon>
        <taxon>Malvoideae</taxon>
        <taxon>Hibiscus</taxon>
    </lineage>
</organism>
<dbReference type="Proteomes" id="UP001472677">
    <property type="component" value="Unassembled WGS sequence"/>
</dbReference>
<evidence type="ECO:0000313" key="2">
    <source>
        <dbReference type="Proteomes" id="UP001472677"/>
    </source>
</evidence>